<comment type="caution">
    <text evidence="13">The sequence shown here is derived from an EMBL/GenBank/DDBJ whole genome shotgun (WGS) entry which is preliminary data.</text>
</comment>
<dbReference type="OrthoDB" id="5984008at2759"/>
<dbReference type="AlphaFoldDB" id="A0A9D4ZHK6"/>
<comment type="subcellular location">
    <subcellularLocation>
        <location evidence="1">Membrane</location>
        <topology evidence="1">Multi-pass membrane protein</topology>
    </subcellularLocation>
</comment>
<evidence type="ECO:0000313" key="14">
    <source>
        <dbReference type="Proteomes" id="UP000886520"/>
    </source>
</evidence>
<dbReference type="PANTHER" id="PTHR18966">
    <property type="entry name" value="IONOTROPIC GLUTAMATE RECEPTOR"/>
    <property type="match status" value="1"/>
</dbReference>
<keyword evidence="9" id="KW-1071">Ligand-gated ion channel</keyword>
<keyword evidence="10" id="KW-0407">Ion channel</keyword>
<dbReference type="Gene3D" id="1.10.287.70">
    <property type="match status" value="1"/>
</dbReference>
<evidence type="ECO:0000256" key="7">
    <source>
        <dbReference type="ARBA" id="ARBA00023170"/>
    </source>
</evidence>
<keyword evidence="7" id="KW-0675">Receptor</keyword>
<dbReference type="InterPro" id="IPR015683">
    <property type="entry name" value="Ionotropic_Glu_rcpt"/>
</dbReference>
<dbReference type="GO" id="GO:0016020">
    <property type="term" value="C:membrane"/>
    <property type="evidence" value="ECO:0007669"/>
    <property type="project" value="UniProtKB-SubCell"/>
</dbReference>
<proteinExistence type="predicted"/>
<evidence type="ECO:0000256" key="3">
    <source>
        <dbReference type="ARBA" id="ARBA00022692"/>
    </source>
</evidence>
<keyword evidence="6 11" id="KW-0472">Membrane</keyword>
<dbReference type="Gene3D" id="3.40.190.10">
    <property type="entry name" value="Periplasmic binding protein-like II"/>
    <property type="match status" value="1"/>
</dbReference>
<dbReference type="GO" id="GO:0015276">
    <property type="term" value="F:ligand-gated monoatomic ion channel activity"/>
    <property type="evidence" value="ECO:0007669"/>
    <property type="project" value="InterPro"/>
</dbReference>
<name>A0A9D4ZHK6_ADICA</name>
<evidence type="ECO:0000256" key="5">
    <source>
        <dbReference type="ARBA" id="ARBA00023065"/>
    </source>
</evidence>
<evidence type="ECO:0000256" key="11">
    <source>
        <dbReference type="SAM" id="Phobius"/>
    </source>
</evidence>
<evidence type="ECO:0000259" key="12">
    <source>
        <dbReference type="Pfam" id="PF10613"/>
    </source>
</evidence>
<keyword evidence="4 11" id="KW-1133">Transmembrane helix</keyword>
<evidence type="ECO:0000256" key="1">
    <source>
        <dbReference type="ARBA" id="ARBA00004141"/>
    </source>
</evidence>
<keyword evidence="14" id="KW-1185">Reference proteome</keyword>
<accession>A0A9D4ZHK6</accession>
<protein>
    <recommendedName>
        <fullName evidence="12">Ionotropic glutamate receptor L-glutamate and glycine-binding domain-containing protein</fullName>
    </recommendedName>
</protein>
<keyword evidence="3 11" id="KW-0812">Transmembrane</keyword>
<sequence>MSADDYGIEKKLVILVPRKVGFRQFATASCEQGGHNCSFSGFAVEVFQTCITRLSREQRVRFKFRAYGDGTTDPSYDGMVEALKAKVVEGIVGDLTITAQRMEDIDFTHPYIQSTLVALVPYQYAPRSQNLWIFLQPFSRKLWISVVLSFVVTGIVIFILEHTNEHFHKEGLGWRTQLANVFW</sequence>
<evidence type="ECO:0000256" key="2">
    <source>
        <dbReference type="ARBA" id="ARBA00022448"/>
    </source>
</evidence>
<evidence type="ECO:0000313" key="13">
    <source>
        <dbReference type="EMBL" id="KAI5073360.1"/>
    </source>
</evidence>
<dbReference type="Pfam" id="PF10613">
    <property type="entry name" value="Lig_chan-Glu_bd"/>
    <property type="match status" value="1"/>
</dbReference>
<dbReference type="SUPFAM" id="SSF53850">
    <property type="entry name" value="Periplasmic binding protein-like II"/>
    <property type="match status" value="1"/>
</dbReference>
<gene>
    <name evidence="13" type="ORF">GOP47_0011373</name>
</gene>
<evidence type="ECO:0000256" key="10">
    <source>
        <dbReference type="ARBA" id="ARBA00023303"/>
    </source>
</evidence>
<dbReference type="EMBL" id="JABFUD020000011">
    <property type="protein sequence ID" value="KAI5073360.1"/>
    <property type="molecule type" value="Genomic_DNA"/>
</dbReference>
<dbReference type="Proteomes" id="UP000886520">
    <property type="component" value="Chromosome 11"/>
</dbReference>
<feature type="domain" description="Ionotropic glutamate receptor L-glutamate and glycine-binding" evidence="12">
    <location>
        <begin position="34"/>
        <end position="120"/>
    </location>
</feature>
<evidence type="ECO:0000256" key="6">
    <source>
        <dbReference type="ARBA" id="ARBA00023136"/>
    </source>
</evidence>
<keyword evidence="8" id="KW-0325">Glycoprotein</keyword>
<organism evidence="13 14">
    <name type="scientific">Adiantum capillus-veneris</name>
    <name type="common">Maidenhair fern</name>
    <dbReference type="NCBI Taxonomy" id="13818"/>
    <lineage>
        <taxon>Eukaryota</taxon>
        <taxon>Viridiplantae</taxon>
        <taxon>Streptophyta</taxon>
        <taxon>Embryophyta</taxon>
        <taxon>Tracheophyta</taxon>
        <taxon>Polypodiopsida</taxon>
        <taxon>Polypodiidae</taxon>
        <taxon>Polypodiales</taxon>
        <taxon>Pteridineae</taxon>
        <taxon>Pteridaceae</taxon>
        <taxon>Vittarioideae</taxon>
        <taxon>Adiantum</taxon>
    </lineage>
</organism>
<keyword evidence="5" id="KW-0406">Ion transport</keyword>
<reference evidence="13" key="1">
    <citation type="submission" date="2021-01" db="EMBL/GenBank/DDBJ databases">
        <title>Adiantum capillus-veneris genome.</title>
        <authorList>
            <person name="Fang Y."/>
            <person name="Liao Q."/>
        </authorList>
    </citation>
    <scope>NUCLEOTIDE SEQUENCE</scope>
    <source>
        <strain evidence="13">H3</strain>
        <tissue evidence="13">Leaf</tissue>
    </source>
</reference>
<keyword evidence="2" id="KW-0813">Transport</keyword>
<evidence type="ECO:0000256" key="4">
    <source>
        <dbReference type="ARBA" id="ARBA00022989"/>
    </source>
</evidence>
<feature type="transmembrane region" description="Helical" evidence="11">
    <location>
        <begin position="142"/>
        <end position="160"/>
    </location>
</feature>
<dbReference type="InterPro" id="IPR019594">
    <property type="entry name" value="Glu/Gly-bd"/>
</dbReference>
<evidence type="ECO:0000256" key="8">
    <source>
        <dbReference type="ARBA" id="ARBA00023180"/>
    </source>
</evidence>
<evidence type="ECO:0000256" key="9">
    <source>
        <dbReference type="ARBA" id="ARBA00023286"/>
    </source>
</evidence>